<evidence type="ECO:0000313" key="1">
    <source>
        <dbReference type="EMBL" id="RNA04323.1"/>
    </source>
</evidence>
<dbReference type="Proteomes" id="UP000276133">
    <property type="component" value="Unassembled WGS sequence"/>
</dbReference>
<reference evidence="1 2" key="1">
    <citation type="journal article" date="2018" name="Sci. Rep.">
        <title>Genomic signatures of local adaptation to the degree of environmental predictability in rotifers.</title>
        <authorList>
            <person name="Franch-Gras L."/>
            <person name="Hahn C."/>
            <person name="Garcia-Roger E.M."/>
            <person name="Carmona M.J."/>
            <person name="Serra M."/>
            <person name="Gomez A."/>
        </authorList>
    </citation>
    <scope>NUCLEOTIDE SEQUENCE [LARGE SCALE GENOMIC DNA]</scope>
    <source>
        <strain evidence="1">HYR1</strain>
    </source>
</reference>
<proteinExistence type="predicted"/>
<accession>A0A3M7PZA2</accession>
<comment type="caution">
    <text evidence="1">The sequence shown here is derived from an EMBL/GenBank/DDBJ whole genome shotgun (WGS) entry which is preliminary data.</text>
</comment>
<protein>
    <submittedName>
        <fullName evidence="1">Uncharacterized protein</fullName>
    </submittedName>
</protein>
<evidence type="ECO:0000313" key="2">
    <source>
        <dbReference type="Proteomes" id="UP000276133"/>
    </source>
</evidence>
<name>A0A3M7PZA2_BRAPC</name>
<sequence>MQNTRQILGFLNLLNVDILLEFVHCTIKFSIDASKIIINSDNLLQIFGIIFVLVLCSKSHNVNQQAIYFIKYRHFKVISFQPIFDLAPLCTNLLSVGIRTSGHLTGQNFQKP</sequence>
<keyword evidence="2" id="KW-1185">Reference proteome</keyword>
<dbReference type="EMBL" id="REGN01008155">
    <property type="protein sequence ID" value="RNA04323.1"/>
    <property type="molecule type" value="Genomic_DNA"/>
</dbReference>
<gene>
    <name evidence="1" type="ORF">BpHYR1_015631</name>
</gene>
<organism evidence="1 2">
    <name type="scientific">Brachionus plicatilis</name>
    <name type="common">Marine rotifer</name>
    <name type="synonym">Brachionus muelleri</name>
    <dbReference type="NCBI Taxonomy" id="10195"/>
    <lineage>
        <taxon>Eukaryota</taxon>
        <taxon>Metazoa</taxon>
        <taxon>Spiralia</taxon>
        <taxon>Gnathifera</taxon>
        <taxon>Rotifera</taxon>
        <taxon>Eurotatoria</taxon>
        <taxon>Monogononta</taxon>
        <taxon>Pseudotrocha</taxon>
        <taxon>Ploima</taxon>
        <taxon>Brachionidae</taxon>
        <taxon>Brachionus</taxon>
    </lineage>
</organism>
<dbReference type="AlphaFoldDB" id="A0A3M7PZA2"/>